<gene>
    <name evidence="1" type="ORF">NCTC11938_00215</name>
</gene>
<name>A0A379F044_PROMI</name>
<accession>A0A379F044</accession>
<organism evidence="1 2">
    <name type="scientific">Proteus mirabilis</name>
    <dbReference type="NCBI Taxonomy" id="584"/>
    <lineage>
        <taxon>Bacteria</taxon>
        <taxon>Pseudomonadati</taxon>
        <taxon>Pseudomonadota</taxon>
        <taxon>Gammaproteobacteria</taxon>
        <taxon>Enterobacterales</taxon>
        <taxon>Morganellaceae</taxon>
        <taxon>Proteus</taxon>
    </lineage>
</organism>
<dbReference type="EMBL" id="UGTS01000001">
    <property type="protein sequence ID" value="SUC12008.1"/>
    <property type="molecule type" value="Genomic_DNA"/>
</dbReference>
<protein>
    <submittedName>
        <fullName evidence="1">Fimbrial subunit</fullName>
    </submittedName>
</protein>
<dbReference type="RefSeq" id="WP_350441830.1">
    <property type="nucleotide sequence ID" value="NZ_JAGSMM010000190.1"/>
</dbReference>
<evidence type="ECO:0000313" key="1">
    <source>
        <dbReference type="EMBL" id="SUC12008.1"/>
    </source>
</evidence>
<dbReference type="AlphaFoldDB" id="A0A379F044"/>
<evidence type="ECO:0000313" key="2">
    <source>
        <dbReference type="Proteomes" id="UP000254191"/>
    </source>
</evidence>
<reference evidence="1 2" key="1">
    <citation type="submission" date="2018-06" db="EMBL/GenBank/DDBJ databases">
        <authorList>
            <consortium name="Pathogen Informatics"/>
            <person name="Doyle S."/>
        </authorList>
    </citation>
    <scope>NUCLEOTIDE SEQUENCE [LARGE SCALE GENOMIC DNA]</scope>
    <source>
        <strain evidence="1 2">NCTC11938</strain>
    </source>
</reference>
<proteinExistence type="predicted"/>
<sequence length="47" mass="5003">MPGKTSVAGKSFAADFEVKPVINSQMKKIEGEAELDGLATLTFQFGI</sequence>
<dbReference type="Proteomes" id="UP000254191">
    <property type="component" value="Unassembled WGS sequence"/>
</dbReference>